<dbReference type="InterPro" id="IPR000297">
    <property type="entry name" value="PPIase_PpiC"/>
</dbReference>
<dbReference type="Pfam" id="PF13145">
    <property type="entry name" value="Rotamase_2"/>
    <property type="match status" value="1"/>
</dbReference>
<organism evidence="2 3">
    <name type="scientific">Priestia iocasae</name>
    <dbReference type="NCBI Taxonomy" id="2291674"/>
    <lineage>
        <taxon>Bacteria</taxon>
        <taxon>Bacillati</taxon>
        <taxon>Bacillota</taxon>
        <taxon>Bacilli</taxon>
        <taxon>Bacillales</taxon>
        <taxon>Bacillaceae</taxon>
        <taxon>Priestia</taxon>
    </lineage>
</organism>
<evidence type="ECO:0000313" key="2">
    <source>
        <dbReference type="EMBL" id="MBM7703883.1"/>
    </source>
</evidence>
<proteinExistence type="predicted"/>
<gene>
    <name evidence="2" type="ORF">JOC83_002732</name>
</gene>
<reference evidence="2 3" key="1">
    <citation type="submission" date="2021-01" db="EMBL/GenBank/DDBJ databases">
        <title>Genomic Encyclopedia of Type Strains, Phase IV (KMG-IV): sequencing the most valuable type-strain genomes for metagenomic binning, comparative biology and taxonomic classification.</title>
        <authorList>
            <person name="Goeker M."/>
        </authorList>
    </citation>
    <scope>NUCLEOTIDE SEQUENCE [LARGE SCALE GENOMIC DNA]</scope>
    <source>
        <strain evidence="2 3">DSM 104297</strain>
    </source>
</reference>
<sequence>MKPRKKIVMRCLFSLFLTLGIMVVINQTYDPVLFTVGNNVERMSKWNKVKHLYLSNDASLQEKQAAIQQRSLENLVIEQGKEMGIHIQDKDVQQHILQLGKTKKERDEKLKEMNLTEKESIENIQRAMIGMKVKNVVTSHIFVTKEEARQFYDKHKQAFYVPELRTLQYIRTSVGFDKKEVEERLNDETIYNHDWNAEQTHEEWKELLSIQELASEVPESVAKQMFQTSTQQLMGPIEREGNMYWFRIQHVQPPYQQSFNEVKGKIHATLLHEKQKQFYGNWLETQKQTNNYQLHTDNLTRPPLYAFFSDISVNVRFIINL</sequence>
<dbReference type="Gene3D" id="1.10.4030.10">
    <property type="entry name" value="Porin chaperone SurA, peptide-binding domain"/>
    <property type="match status" value="1"/>
</dbReference>
<name>A0ABS2QX95_9BACI</name>
<dbReference type="InterPro" id="IPR046357">
    <property type="entry name" value="PPIase_dom_sf"/>
</dbReference>
<evidence type="ECO:0000259" key="1">
    <source>
        <dbReference type="Pfam" id="PF13145"/>
    </source>
</evidence>
<protein>
    <recommendedName>
        <fullName evidence="1">PpiC domain-containing protein</fullName>
    </recommendedName>
</protein>
<accession>A0ABS2QX95</accession>
<evidence type="ECO:0000313" key="3">
    <source>
        <dbReference type="Proteomes" id="UP000809829"/>
    </source>
</evidence>
<feature type="domain" description="PpiC" evidence="1">
    <location>
        <begin position="143"/>
        <end position="263"/>
    </location>
</feature>
<dbReference type="InterPro" id="IPR027304">
    <property type="entry name" value="Trigger_fact/SurA_dom_sf"/>
</dbReference>
<dbReference type="SUPFAM" id="SSF109998">
    <property type="entry name" value="Triger factor/SurA peptide-binding domain-like"/>
    <property type="match status" value="1"/>
</dbReference>
<dbReference type="Proteomes" id="UP000809829">
    <property type="component" value="Unassembled WGS sequence"/>
</dbReference>
<comment type="caution">
    <text evidence="2">The sequence shown here is derived from an EMBL/GenBank/DDBJ whole genome shotgun (WGS) entry which is preliminary data.</text>
</comment>
<dbReference type="RefSeq" id="WP_205187877.1">
    <property type="nucleotide sequence ID" value="NZ_JAFBFC010000004.1"/>
</dbReference>
<dbReference type="EMBL" id="JAFBFC010000004">
    <property type="protein sequence ID" value="MBM7703883.1"/>
    <property type="molecule type" value="Genomic_DNA"/>
</dbReference>
<keyword evidence="3" id="KW-1185">Reference proteome</keyword>
<dbReference type="Gene3D" id="3.10.50.40">
    <property type="match status" value="1"/>
</dbReference>